<comment type="caution">
    <text evidence="2">The sequence shown here is derived from an EMBL/GenBank/DDBJ whole genome shotgun (WGS) entry which is preliminary data.</text>
</comment>
<feature type="region of interest" description="Disordered" evidence="1">
    <location>
        <begin position="1"/>
        <end position="67"/>
    </location>
</feature>
<feature type="compositionally biased region" description="Polar residues" evidence="1">
    <location>
        <begin position="16"/>
        <end position="38"/>
    </location>
</feature>
<gene>
    <name evidence="2" type="ORF">PoB_002671200</name>
</gene>
<proteinExistence type="predicted"/>
<keyword evidence="3" id="KW-1185">Reference proteome</keyword>
<dbReference type="EMBL" id="BLXT01003064">
    <property type="protein sequence ID" value="GFO00207.1"/>
    <property type="molecule type" value="Genomic_DNA"/>
</dbReference>
<evidence type="ECO:0000256" key="1">
    <source>
        <dbReference type="SAM" id="MobiDB-lite"/>
    </source>
</evidence>
<name>A0AAV4A040_9GAST</name>
<evidence type="ECO:0000313" key="2">
    <source>
        <dbReference type="EMBL" id="GFO00207.1"/>
    </source>
</evidence>
<protein>
    <submittedName>
        <fullName evidence="2">Uncharacterized protein</fullName>
    </submittedName>
</protein>
<reference evidence="2 3" key="1">
    <citation type="journal article" date="2021" name="Elife">
        <title>Chloroplast acquisition without the gene transfer in kleptoplastic sea slugs, Plakobranchus ocellatus.</title>
        <authorList>
            <person name="Maeda T."/>
            <person name="Takahashi S."/>
            <person name="Yoshida T."/>
            <person name="Shimamura S."/>
            <person name="Takaki Y."/>
            <person name="Nagai Y."/>
            <person name="Toyoda A."/>
            <person name="Suzuki Y."/>
            <person name="Arimoto A."/>
            <person name="Ishii H."/>
            <person name="Satoh N."/>
            <person name="Nishiyama T."/>
            <person name="Hasebe M."/>
            <person name="Maruyama T."/>
            <person name="Minagawa J."/>
            <person name="Obokata J."/>
            <person name="Shigenobu S."/>
        </authorList>
    </citation>
    <scope>NUCLEOTIDE SEQUENCE [LARGE SCALE GENOMIC DNA]</scope>
</reference>
<organism evidence="2 3">
    <name type="scientific">Plakobranchus ocellatus</name>
    <dbReference type="NCBI Taxonomy" id="259542"/>
    <lineage>
        <taxon>Eukaryota</taxon>
        <taxon>Metazoa</taxon>
        <taxon>Spiralia</taxon>
        <taxon>Lophotrochozoa</taxon>
        <taxon>Mollusca</taxon>
        <taxon>Gastropoda</taxon>
        <taxon>Heterobranchia</taxon>
        <taxon>Euthyneura</taxon>
        <taxon>Panpulmonata</taxon>
        <taxon>Sacoglossa</taxon>
        <taxon>Placobranchoidea</taxon>
        <taxon>Plakobranchidae</taxon>
        <taxon>Plakobranchus</taxon>
    </lineage>
</organism>
<evidence type="ECO:0000313" key="3">
    <source>
        <dbReference type="Proteomes" id="UP000735302"/>
    </source>
</evidence>
<dbReference type="Proteomes" id="UP000735302">
    <property type="component" value="Unassembled WGS sequence"/>
</dbReference>
<accession>A0AAV4A040</accession>
<sequence>MSSAADGSRSHVSEPSAVTASANHPRATSSVERLSQHLQGGPAYFAASVGQSPPAEEANQPAGWRNLGDKHSRQALLHEDMFLAPSDGELSCLFMEATTFSLHEAFFNRMHML</sequence>
<dbReference type="AlphaFoldDB" id="A0AAV4A040"/>